<feature type="coiled-coil region" evidence="1">
    <location>
        <begin position="115"/>
        <end position="149"/>
    </location>
</feature>
<dbReference type="OrthoDB" id="2562743at2759"/>
<feature type="region of interest" description="Disordered" evidence="2">
    <location>
        <begin position="419"/>
        <end position="455"/>
    </location>
</feature>
<dbReference type="AlphaFoldDB" id="A0A024SCE0"/>
<reference evidence="4" key="1">
    <citation type="journal article" date="2013" name="Ind. Biotechnol.">
        <title>Comparative genomics analysis of Trichoderma reesei strains.</title>
        <authorList>
            <person name="Koike H."/>
            <person name="Aerts A."/>
            <person name="LaButti K."/>
            <person name="Grigoriev I.V."/>
            <person name="Baker S.E."/>
        </authorList>
    </citation>
    <scope>NUCLEOTIDE SEQUENCE [LARGE SCALE GENOMIC DNA]</scope>
    <source>
        <strain evidence="4">ATCC 56765 / BCRC 32924 / NRRL 11460 / Rut C-30</strain>
    </source>
</reference>
<accession>A0A024SCE0</accession>
<dbReference type="PANTHER" id="PTHR21974:SF2">
    <property type="entry name" value="RE15880P"/>
    <property type="match status" value="1"/>
</dbReference>
<dbReference type="EMBL" id="KI911147">
    <property type="protein sequence ID" value="ETS01847.1"/>
    <property type="molecule type" value="Genomic_DNA"/>
</dbReference>
<dbReference type="Proteomes" id="UP000024376">
    <property type="component" value="Unassembled WGS sequence"/>
</dbReference>
<dbReference type="PANTHER" id="PTHR21974">
    <property type="entry name" value="RE15880P"/>
    <property type="match status" value="1"/>
</dbReference>
<proteinExistence type="predicted"/>
<feature type="compositionally biased region" description="Polar residues" evidence="2">
    <location>
        <begin position="430"/>
        <end position="449"/>
    </location>
</feature>
<name>A0A024SCE0_HYPJR</name>
<evidence type="ECO:0000256" key="2">
    <source>
        <dbReference type="SAM" id="MobiDB-lite"/>
    </source>
</evidence>
<evidence type="ECO:0000313" key="3">
    <source>
        <dbReference type="EMBL" id="ETS01847.1"/>
    </source>
</evidence>
<protein>
    <submittedName>
        <fullName evidence="3">Uncharacterized protein</fullName>
    </submittedName>
</protein>
<evidence type="ECO:0000313" key="4">
    <source>
        <dbReference type="Proteomes" id="UP000024376"/>
    </source>
</evidence>
<dbReference type="HOGENOM" id="CLU_601372_0_0_1"/>
<organism evidence="3 4">
    <name type="scientific">Hypocrea jecorina (strain ATCC 56765 / BCRC 32924 / NRRL 11460 / Rut C-30)</name>
    <name type="common">Trichoderma reesei</name>
    <dbReference type="NCBI Taxonomy" id="1344414"/>
    <lineage>
        <taxon>Eukaryota</taxon>
        <taxon>Fungi</taxon>
        <taxon>Dikarya</taxon>
        <taxon>Ascomycota</taxon>
        <taxon>Pezizomycotina</taxon>
        <taxon>Sordariomycetes</taxon>
        <taxon>Hypocreomycetidae</taxon>
        <taxon>Hypocreales</taxon>
        <taxon>Hypocreaceae</taxon>
        <taxon>Trichoderma</taxon>
    </lineage>
</organism>
<evidence type="ECO:0000256" key="1">
    <source>
        <dbReference type="SAM" id="Coils"/>
    </source>
</evidence>
<keyword evidence="1" id="KW-0175">Coiled coil</keyword>
<dbReference type="KEGG" id="trr:M419DRAFT_79655"/>
<gene>
    <name evidence="3" type="ORF">M419DRAFT_79655</name>
</gene>
<sequence length="455" mass="50754">MPARRHNHTPSDPVAERKVRQVIEEAASRNTQLLGELEATAHAPGLFNNNQVKIEHVDKRLADLEPEVQAAIATANQQLKQHKSYRDSIGKKLVYTVLKKKGVFDEKAMREEKAYHEVLEKRHRVEAKLNELKADKASLVIEMKELQALLGRHGAAHKEIDALYSRIFDGPTAGFADEDEQEEAHKVAKLALQERTEALKAAVRGVKAAQAVKVAIERSLFEKQRASFDNHSDIFSQRGVQTILKRCVAYINRGLELSDEAVEAIQATPGPELTQAKKTLDGLFIAARVVAQERYHSKSANSELIERLGATLTKALDAQKKYVEAMKKVSESRRGSIRRTARALEDERQALQQIRQSAFETTVGFGAAAPAYNECCDRAPRFEHDSHQQSASIAEPVVIELPEDAEPPPDYMYYEDGIARPKQMEAEPGSNPQNRASQLDSVVLQTNHQGLPEVT</sequence>